<dbReference type="SMART" id="SM00052">
    <property type="entry name" value="EAL"/>
    <property type="match status" value="1"/>
</dbReference>
<dbReference type="InterPro" id="IPR035919">
    <property type="entry name" value="EAL_sf"/>
</dbReference>
<dbReference type="PANTHER" id="PTHR33121:SF15">
    <property type="entry name" value="BLUE LIGHT- AND TEMPERATURE-REGULATED ANTIREPRESSOR BLUF"/>
    <property type="match status" value="1"/>
</dbReference>
<protein>
    <submittedName>
        <fullName evidence="2">Diguanylate phosphodiesterase</fullName>
    </submittedName>
</protein>
<organism evidence="2 3">
    <name type="scientific">Deinococcus puniceus</name>
    <dbReference type="NCBI Taxonomy" id="1182568"/>
    <lineage>
        <taxon>Bacteria</taxon>
        <taxon>Thermotogati</taxon>
        <taxon>Deinococcota</taxon>
        <taxon>Deinococci</taxon>
        <taxon>Deinococcales</taxon>
        <taxon>Deinococcaceae</taxon>
        <taxon>Deinococcus</taxon>
    </lineage>
</organism>
<sequence>MAFQPIVDVLKREVYAYEALVRGPHGEPAAWVFAQVTPENMYHFDQTCRVTAIRAAARVGMHTRLSINFLPNAVYDPATCIRATLQTAQEVGFPLDRLIFEITEHESVLNEARVRRIIDAYRGYGFVTALDDYGAGHATAGLLLALRPDIVKVDMAVIRGLDRDHWRSNLVDHLAQFAAKVGLMVIAEGVETVEEARCLLSLGITYMQGYYFARPAFEALPPVPDDVYSACLSADWVARVAVD</sequence>
<dbReference type="OrthoDB" id="9813903at2"/>
<dbReference type="InterPro" id="IPR050706">
    <property type="entry name" value="Cyclic-di-GMP_PDE-like"/>
</dbReference>
<accession>A0A172TB18</accession>
<dbReference type="AlphaFoldDB" id="A0A172TB18"/>
<feature type="domain" description="EAL" evidence="1">
    <location>
        <begin position="1"/>
        <end position="229"/>
    </location>
</feature>
<dbReference type="Proteomes" id="UP000077363">
    <property type="component" value="Chromosome"/>
</dbReference>
<reference evidence="2 3" key="1">
    <citation type="submission" date="2015-01" db="EMBL/GenBank/DDBJ databases">
        <title>Deinococcus puniceus/DY1/ whole genome sequencing.</title>
        <authorList>
            <person name="Kim M.K."/>
            <person name="Srinivasan S."/>
            <person name="Lee J.-J."/>
        </authorList>
    </citation>
    <scope>NUCLEOTIDE SEQUENCE [LARGE SCALE GENOMIC DNA]</scope>
    <source>
        <strain evidence="2 3">DY1</strain>
    </source>
</reference>
<evidence type="ECO:0000313" key="3">
    <source>
        <dbReference type="Proteomes" id="UP000077363"/>
    </source>
</evidence>
<name>A0A172TB18_9DEIO</name>
<dbReference type="Pfam" id="PF00563">
    <property type="entry name" value="EAL"/>
    <property type="match status" value="1"/>
</dbReference>
<dbReference type="InterPro" id="IPR001633">
    <property type="entry name" value="EAL_dom"/>
</dbReference>
<dbReference type="PROSITE" id="PS50883">
    <property type="entry name" value="EAL"/>
    <property type="match status" value="1"/>
</dbReference>
<dbReference type="SUPFAM" id="SSF141868">
    <property type="entry name" value="EAL domain-like"/>
    <property type="match status" value="1"/>
</dbReference>
<dbReference type="STRING" id="1182568.SU48_10635"/>
<dbReference type="KEGG" id="dpu:SU48_10635"/>
<dbReference type="GO" id="GO:0071111">
    <property type="term" value="F:cyclic-guanylate-specific phosphodiesterase activity"/>
    <property type="evidence" value="ECO:0007669"/>
    <property type="project" value="InterPro"/>
</dbReference>
<evidence type="ECO:0000313" key="2">
    <source>
        <dbReference type="EMBL" id="ANE44152.1"/>
    </source>
</evidence>
<gene>
    <name evidence="2" type="ORF">SU48_10635</name>
</gene>
<proteinExistence type="predicted"/>
<keyword evidence="3" id="KW-1185">Reference proteome</keyword>
<dbReference type="Gene3D" id="3.20.20.450">
    <property type="entry name" value="EAL domain"/>
    <property type="match status" value="1"/>
</dbReference>
<dbReference type="EMBL" id="CP011387">
    <property type="protein sequence ID" value="ANE44152.1"/>
    <property type="molecule type" value="Genomic_DNA"/>
</dbReference>
<evidence type="ECO:0000259" key="1">
    <source>
        <dbReference type="PROSITE" id="PS50883"/>
    </source>
</evidence>
<dbReference type="CDD" id="cd01948">
    <property type="entry name" value="EAL"/>
    <property type="match status" value="1"/>
</dbReference>
<dbReference type="PATRIC" id="fig|1182568.3.peg.2209"/>
<dbReference type="PANTHER" id="PTHR33121">
    <property type="entry name" value="CYCLIC DI-GMP PHOSPHODIESTERASE PDEF"/>
    <property type="match status" value="1"/>
</dbReference>